<dbReference type="InterPro" id="IPR036457">
    <property type="entry name" value="PPM-type-like_dom_sf"/>
</dbReference>
<dbReference type="PROSITE" id="PS51746">
    <property type="entry name" value="PPM_2"/>
    <property type="match status" value="1"/>
</dbReference>
<comment type="cofactor">
    <cofactor evidence="1">
        <name>Mn(2+)</name>
        <dbReference type="ChEBI" id="CHEBI:29035"/>
    </cofactor>
</comment>
<evidence type="ECO:0000256" key="5">
    <source>
        <dbReference type="ARBA" id="ARBA00022801"/>
    </source>
</evidence>
<evidence type="ECO:0000256" key="10">
    <source>
        <dbReference type="SAM" id="MobiDB-lite"/>
    </source>
</evidence>
<evidence type="ECO:0000256" key="2">
    <source>
        <dbReference type="ARBA" id="ARBA00001946"/>
    </source>
</evidence>
<reference evidence="12" key="1">
    <citation type="journal article" date="2023" name="Plant J.">
        <title>The genome of the king protea, Protea cynaroides.</title>
        <authorList>
            <person name="Chang J."/>
            <person name="Duong T.A."/>
            <person name="Schoeman C."/>
            <person name="Ma X."/>
            <person name="Roodt D."/>
            <person name="Barker N."/>
            <person name="Li Z."/>
            <person name="Van de Peer Y."/>
            <person name="Mizrachi E."/>
        </authorList>
    </citation>
    <scope>NUCLEOTIDE SEQUENCE</scope>
    <source>
        <tissue evidence="12">Young leaves</tissue>
    </source>
</reference>
<dbReference type="GO" id="GO:0004722">
    <property type="term" value="F:protein serine/threonine phosphatase activity"/>
    <property type="evidence" value="ECO:0007669"/>
    <property type="project" value="UniProtKB-EC"/>
</dbReference>
<comment type="caution">
    <text evidence="12">The sequence shown here is derived from an EMBL/GenBank/DDBJ whole genome shotgun (WGS) entry which is preliminary data.</text>
</comment>
<proteinExistence type="inferred from homology"/>
<dbReference type="Pfam" id="PF00481">
    <property type="entry name" value="PP2C"/>
    <property type="match status" value="1"/>
</dbReference>
<dbReference type="PANTHER" id="PTHR13832:SF667">
    <property type="entry name" value="PROTEIN PHOSPHATASE 2C 14-RELATED"/>
    <property type="match status" value="1"/>
</dbReference>
<dbReference type="InterPro" id="IPR001932">
    <property type="entry name" value="PPM-type_phosphatase-like_dom"/>
</dbReference>
<evidence type="ECO:0000313" key="12">
    <source>
        <dbReference type="EMBL" id="KAJ4960331.1"/>
    </source>
</evidence>
<dbReference type="Gene3D" id="3.60.40.10">
    <property type="entry name" value="PPM-type phosphatase domain"/>
    <property type="match status" value="1"/>
</dbReference>
<comment type="similarity">
    <text evidence="9">Belongs to the PP2C family.</text>
</comment>
<organism evidence="12 13">
    <name type="scientific">Protea cynaroides</name>
    <dbReference type="NCBI Taxonomy" id="273540"/>
    <lineage>
        <taxon>Eukaryota</taxon>
        <taxon>Viridiplantae</taxon>
        <taxon>Streptophyta</taxon>
        <taxon>Embryophyta</taxon>
        <taxon>Tracheophyta</taxon>
        <taxon>Spermatophyta</taxon>
        <taxon>Magnoliopsida</taxon>
        <taxon>Proteales</taxon>
        <taxon>Proteaceae</taxon>
        <taxon>Protea</taxon>
    </lineage>
</organism>
<evidence type="ECO:0000256" key="3">
    <source>
        <dbReference type="ARBA" id="ARBA00013081"/>
    </source>
</evidence>
<keyword evidence="7 9" id="KW-0904">Protein phosphatase</keyword>
<keyword evidence="8" id="KW-0464">Manganese</keyword>
<dbReference type="PANTHER" id="PTHR13832">
    <property type="entry name" value="PROTEIN PHOSPHATASE 2C"/>
    <property type="match status" value="1"/>
</dbReference>
<accession>A0A9Q0K246</accession>
<keyword evidence="5 9" id="KW-0378">Hydrolase</keyword>
<dbReference type="AlphaFoldDB" id="A0A9Q0K246"/>
<evidence type="ECO:0000256" key="1">
    <source>
        <dbReference type="ARBA" id="ARBA00001936"/>
    </source>
</evidence>
<keyword evidence="13" id="KW-1185">Reference proteome</keyword>
<dbReference type="SUPFAM" id="SSF81606">
    <property type="entry name" value="PP2C-like"/>
    <property type="match status" value="1"/>
</dbReference>
<dbReference type="InterPro" id="IPR015655">
    <property type="entry name" value="PP2C"/>
</dbReference>
<keyword evidence="6" id="KW-0460">Magnesium</keyword>
<keyword evidence="4" id="KW-0479">Metal-binding</keyword>
<dbReference type="EC" id="3.1.3.16" evidence="3"/>
<dbReference type="Proteomes" id="UP001141806">
    <property type="component" value="Unassembled WGS sequence"/>
</dbReference>
<dbReference type="InterPro" id="IPR000222">
    <property type="entry name" value="PP2C_BS"/>
</dbReference>
<evidence type="ECO:0000256" key="6">
    <source>
        <dbReference type="ARBA" id="ARBA00022842"/>
    </source>
</evidence>
<evidence type="ECO:0000313" key="13">
    <source>
        <dbReference type="Proteomes" id="UP001141806"/>
    </source>
</evidence>
<dbReference type="EMBL" id="JAMYWD010000009">
    <property type="protein sequence ID" value="KAJ4960331.1"/>
    <property type="molecule type" value="Genomic_DNA"/>
</dbReference>
<dbReference type="SMART" id="SM00332">
    <property type="entry name" value="PP2Cc"/>
    <property type="match status" value="1"/>
</dbReference>
<evidence type="ECO:0000259" key="11">
    <source>
        <dbReference type="PROSITE" id="PS51746"/>
    </source>
</evidence>
<evidence type="ECO:0000256" key="7">
    <source>
        <dbReference type="ARBA" id="ARBA00022912"/>
    </source>
</evidence>
<protein>
    <recommendedName>
        <fullName evidence="3">protein-serine/threonine phosphatase</fullName>
        <ecNumber evidence="3">3.1.3.16</ecNumber>
    </recommendedName>
</protein>
<gene>
    <name evidence="12" type="ORF">NE237_020241</name>
</gene>
<dbReference type="PROSITE" id="PS01032">
    <property type="entry name" value="PPM_1"/>
    <property type="match status" value="1"/>
</dbReference>
<dbReference type="OrthoDB" id="10264738at2759"/>
<comment type="cofactor">
    <cofactor evidence="2">
        <name>Mg(2+)</name>
        <dbReference type="ChEBI" id="CHEBI:18420"/>
    </cofactor>
</comment>
<evidence type="ECO:0000256" key="8">
    <source>
        <dbReference type="ARBA" id="ARBA00023211"/>
    </source>
</evidence>
<dbReference type="GO" id="GO:0046872">
    <property type="term" value="F:metal ion binding"/>
    <property type="evidence" value="ECO:0007669"/>
    <property type="project" value="UniProtKB-KW"/>
</dbReference>
<feature type="domain" description="PPM-type phosphatase" evidence="11">
    <location>
        <begin position="90"/>
        <end position="443"/>
    </location>
</feature>
<evidence type="ECO:0000256" key="9">
    <source>
        <dbReference type="RuleBase" id="RU003465"/>
    </source>
</evidence>
<evidence type="ECO:0000256" key="4">
    <source>
        <dbReference type="ARBA" id="ARBA00022723"/>
    </source>
</evidence>
<feature type="region of interest" description="Disordered" evidence="10">
    <location>
        <begin position="348"/>
        <end position="377"/>
    </location>
</feature>
<dbReference type="CDD" id="cd00143">
    <property type="entry name" value="PP2Cc"/>
    <property type="match status" value="1"/>
</dbReference>
<sequence>MPSISVAKEDDQKPLGNADVSQFRYAKADIRPSSLSTPVTSSSSSLCLSLKRKRPPMIEIPQVLREICTEKLIFHEKTVGDQPLGFDGDEVGVFSMKGQKKVMEDTHKIVSAINGHSRKGFFGVYDGHGGTKAAEFVAENLHRNILEMLDNRGEHMKKENSIKAAYLKTDQDFLKQGLSSGVCCVTALIEEGVILVSNLGDCRAVLCRDGMAEVLTRDHRAEVEDERKRIENKGGYVEIHRGAWRVHGILSVSRSIGDNHLKEWVMAEPDTKILHLTPDMEFLLLASDGLWEKVGSQEAVDTVTRSCLAANKQRSNVNLWKEGDGESDCENVNPPPKVRRISLVKQQKVKNHSPSKENCGYKKSHLRKDENESYGENLSPSLKLQRISLMKQPQMKIHLQNQENNHHQQTTISSGLMATCKELVNLAVNRGSMDDITVMIINLKKFQFKS</sequence>
<name>A0A9Q0K246_9MAGN</name>